<evidence type="ECO:0000313" key="1">
    <source>
        <dbReference type="EMBL" id="KAK6802659.1"/>
    </source>
</evidence>
<sequence length="32" mass="3382">MGACLNFLSAHNSKVAIVTGFSYGATSSYNNR</sequence>
<organism evidence="1 2">
    <name type="scientific">Solanum bulbocastanum</name>
    <name type="common">Wild potato</name>
    <dbReference type="NCBI Taxonomy" id="147425"/>
    <lineage>
        <taxon>Eukaryota</taxon>
        <taxon>Viridiplantae</taxon>
        <taxon>Streptophyta</taxon>
        <taxon>Embryophyta</taxon>
        <taxon>Tracheophyta</taxon>
        <taxon>Spermatophyta</taxon>
        <taxon>Magnoliopsida</taxon>
        <taxon>eudicotyledons</taxon>
        <taxon>Gunneridae</taxon>
        <taxon>Pentapetalae</taxon>
        <taxon>asterids</taxon>
        <taxon>lamiids</taxon>
        <taxon>Solanales</taxon>
        <taxon>Solanaceae</taxon>
        <taxon>Solanoideae</taxon>
        <taxon>Solaneae</taxon>
        <taxon>Solanum</taxon>
    </lineage>
</organism>
<proteinExistence type="predicted"/>
<comment type="caution">
    <text evidence="1">The sequence shown here is derived from an EMBL/GenBank/DDBJ whole genome shotgun (WGS) entry which is preliminary data.</text>
</comment>
<evidence type="ECO:0000313" key="2">
    <source>
        <dbReference type="Proteomes" id="UP001371456"/>
    </source>
</evidence>
<keyword evidence="2" id="KW-1185">Reference proteome</keyword>
<reference evidence="1 2" key="1">
    <citation type="submission" date="2024-02" db="EMBL/GenBank/DDBJ databases">
        <title>de novo genome assembly of Solanum bulbocastanum strain 11H21.</title>
        <authorList>
            <person name="Hosaka A.J."/>
        </authorList>
    </citation>
    <scope>NUCLEOTIDE SEQUENCE [LARGE SCALE GENOMIC DNA]</scope>
    <source>
        <tissue evidence="1">Young leaves</tissue>
    </source>
</reference>
<accession>A0AAN8U3D2</accession>
<dbReference type="EMBL" id="JBANQN010000001">
    <property type="protein sequence ID" value="KAK6802659.1"/>
    <property type="molecule type" value="Genomic_DNA"/>
</dbReference>
<protein>
    <submittedName>
        <fullName evidence="1">Uncharacterized protein</fullName>
    </submittedName>
</protein>
<gene>
    <name evidence="1" type="ORF">RDI58_000441</name>
</gene>
<name>A0AAN8U3D2_SOLBU</name>
<dbReference type="Proteomes" id="UP001371456">
    <property type="component" value="Unassembled WGS sequence"/>
</dbReference>
<dbReference type="AlphaFoldDB" id="A0AAN8U3D2"/>